<dbReference type="NCBIfam" id="NF012200">
    <property type="entry name" value="choice_anch_D"/>
    <property type="match status" value="1"/>
</dbReference>
<evidence type="ECO:0000313" key="2">
    <source>
        <dbReference type="EMBL" id="PWD98554.1"/>
    </source>
</evidence>
<dbReference type="InterPro" id="IPR029759">
    <property type="entry name" value="GPX_AS"/>
</dbReference>
<feature type="signal peptide" evidence="1">
    <location>
        <begin position="1"/>
        <end position="17"/>
    </location>
</feature>
<accession>A0A2U2B691</accession>
<dbReference type="Pfam" id="PF07610">
    <property type="entry name" value="DUF1573"/>
    <property type="match status" value="2"/>
</dbReference>
<dbReference type="Proteomes" id="UP000244956">
    <property type="component" value="Unassembled WGS sequence"/>
</dbReference>
<dbReference type="Gene3D" id="2.60.40.10">
    <property type="entry name" value="Immunoglobulins"/>
    <property type="match status" value="3"/>
</dbReference>
<dbReference type="InterPro" id="IPR013783">
    <property type="entry name" value="Ig-like_fold"/>
</dbReference>
<dbReference type="RefSeq" id="WP_109265307.1">
    <property type="nucleotide sequence ID" value="NZ_QEWP01000013.1"/>
</dbReference>
<reference evidence="2 3" key="1">
    <citation type="submission" date="2018-05" db="EMBL/GenBank/DDBJ databases">
        <title>Marinilabilia rubrum sp. nov., isolated from saltern sediment.</title>
        <authorList>
            <person name="Zhang R."/>
        </authorList>
    </citation>
    <scope>NUCLEOTIDE SEQUENCE [LARGE SCALE GENOMIC DNA]</scope>
    <source>
        <strain evidence="2 3">WTE16</strain>
    </source>
</reference>
<dbReference type="AlphaFoldDB" id="A0A2U2B691"/>
<name>A0A2U2B691_9BACT</name>
<feature type="chain" id="PRO_5015501772" evidence="1">
    <location>
        <begin position="18"/>
        <end position="360"/>
    </location>
</feature>
<dbReference type="OrthoDB" id="1466304at2"/>
<dbReference type="EMBL" id="QEWP01000013">
    <property type="protein sequence ID" value="PWD98554.1"/>
    <property type="molecule type" value="Genomic_DNA"/>
</dbReference>
<sequence>MNKLFLVLIFTFLGASAFSQKDRAQAEFKEEVYNFGEIKEDGGKVTHSFSFTNSGGQPLIVHNVRASCGCTSPDWTRQPVQPGKEGFVKATFDPRNRPGNFNKSVIVTTNGEKPTIVLRITGKVLPKEKTIEDIYPRKMGNIRLKSSHLSFTRIAPKEVKTEELDLVNSSDEKVRVDFEGIPEHLSIKMVPETLNPGQEGKIVATYDASIKNDWGFVVDQVYLKMNGQSNRRNRLSVSATIEEDFSKWTDEEMAKAPVIEIDDRVFDFGEIEQGKKVSHAFMIKNNGNSKLILRKIRASCGCTAIQPEKKVIEPGESTKLVAQFNSRGMSGRQNKSVTIYSNDPKKSTLLLRLTGSVVKE</sequence>
<keyword evidence="3" id="KW-1185">Reference proteome</keyword>
<dbReference type="PANTHER" id="PTHR37833">
    <property type="entry name" value="LIPOPROTEIN-RELATED"/>
    <property type="match status" value="1"/>
</dbReference>
<keyword evidence="1" id="KW-0732">Signal</keyword>
<dbReference type="PROSITE" id="PS00460">
    <property type="entry name" value="GLUTATHIONE_PEROXID_1"/>
    <property type="match status" value="1"/>
</dbReference>
<protein>
    <submittedName>
        <fullName evidence="2">DUF1573 domain-containing protein</fullName>
    </submittedName>
</protein>
<proteinExistence type="predicted"/>
<evidence type="ECO:0000256" key="1">
    <source>
        <dbReference type="SAM" id="SignalP"/>
    </source>
</evidence>
<gene>
    <name evidence="2" type="ORF">DDZ16_15050</name>
</gene>
<comment type="caution">
    <text evidence="2">The sequence shown here is derived from an EMBL/GenBank/DDBJ whole genome shotgun (WGS) entry which is preliminary data.</text>
</comment>
<evidence type="ECO:0000313" key="3">
    <source>
        <dbReference type="Proteomes" id="UP000244956"/>
    </source>
</evidence>
<organism evidence="2 3">
    <name type="scientific">Marinilabilia rubra</name>
    <dbReference type="NCBI Taxonomy" id="2162893"/>
    <lineage>
        <taxon>Bacteria</taxon>
        <taxon>Pseudomonadati</taxon>
        <taxon>Bacteroidota</taxon>
        <taxon>Bacteroidia</taxon>
        <taxon>Marinilabiliales</taxon>
        <taxon>Marinilabiliaceae</taxon>
        <taxon>Marinilabilia</taxon>
    </lineage>
</organism>
<dbReference type="InterPro" id="IPR011467">
    <property type="entry name" value="DUF1573"/>
</dbReference>
<dbReference type="PANTHER" id="PTHR37833:SF1">
    <property type="entry name" value="SIGNAL PEPTIDE PROTEIN"/>
    <property type="match status" value="1"/>
</dbReference>